<organism evidence="2 3">
    <name type="scientific">Bacillus songklensis</name>
    <dbReference type="NCBI Taxonomy" id="1069116"/>
    <lineage>
        <taxon>Bacteria</taxon>
        <taxon>Bacillati</taxon>
        <taxon>Bacillota</taxon>
        <taxon>Bacilli</taxon>
        <taxon>Bacillales</taxon>
        <taxon>Bacillaceae</taxon>
        <taxon>Bacillus</taxon>
    </lineage>
</organism>
<dbReference type="EMBL" id="JBHRZT010000072">
    <property type="protein sequence ID" value="MFC3886172.1"/>
    <property type="molecule type" value="Genomic_DNA"/>
</dbReference>
<keyword evidence="1" id="KW-0812">Transmembrane</keyword>
<keyword evidence="1" id="KW-1133">Transmembrane helix</keyword>
<feature type="transmembrane region" description="Helical" evidence="1">
    <location>
        <begin position="31"/>
        <end position="53"/>
    </location>
</feature>
<dbReference type="Pfam" id="PF17247">
    <property type="entry name" value="DUF5316"/>
    <property type="match status" value="1"/>
</dbReference>
<gene>
    <name evidence="2" type="ORF">ACFOU2_22870</name>
</gene>
<evidence type="ECO:0000313" key="2">
    <source>
        <dbReference type="EMBL" id="MFC3886172.1"/>
    </source>
</evidence>
<dbReference type="Proteomes" id="UP001595752">
    <property type="component" value="Unassembled WGS sequence"/>
</dbReference>
<name>A0ABV8B7C9_9BACI</name>
<accession>A0ABV8B7C9</accession>
<sequence length="96" mass="10386">MRLSLLSGVLLSLFMITISQAVSDYFWLVLICGGLGAASFALSGILVGSWNGGADIRANVHSETEEHRAERTAWALHLFFFGLPNVVAACTGWFLL</sequence>
<evidence type="ECO:0000313" key="3">
    <source>
        <dbReference type="Proteomes" id="UP001595752"/>
    </source>
</evidence>
<feature type="transmembrane region" description="Helical" evidence="1">
    <location>
        <begin position="74"/>
        <end position="95"/>
    </location>
</feature>
<protein>
    <submittedName>
        <fullName evidence="2">DUF5316 family protein</fullName>
    </submittedName>
</protein>
<dbReference type="RefSeq" id="WP_377918541.1">
    <property type="nucleotide sequence ID" value="NZ_JBHRZT010000072.1"/>
</dbReference>
<reference evidence="3" key="1">
    <citation type="journal article" date="2019" name="Int. J. Syst. Evol. Microbiol.">
        <title>The Global Catalogue of Microorganisms (GCM) 10K type strain sequencing project: providing services to taxonomists for standard genome sequencing and annotation.</title>
        <authorList>
            <consortium name="The Broad Institute Genomics Platform"/>
            <consortium name="The Broad Institute Genome Sequencing Center for Infectious Disease"/>
            <person name="Wu L."/>
            <person name="Ma J."/>
        </authorList>
    </citation>
    <scope>NUCLEOTIDE SEQUENCE [LARGE SCALE GENOMIC DNA]</scope>
    <source>
        <strain evidence="3">CCUG 61889</strain>
    </source>
</reference>
<comment type="caution">
    <text evidence="2">The sequence shown here is derived from an EMBL/GenBank/DDBJ whole genome shotgun (WGS) entry which is preliminary data.</text>
</comment>
<keyword evidence="1" id="KW-0472">Membrane</keyword>
<evidence type="ECO:0000256" key="1">
    <source>
        <dbReference type="SAM" id="Phobius"/>
    </source>
</evidence>
<dbReference type="InterPro" id="IPR035167">
    <property type="entry name" value="DUF5316"/>
</dbReference>
<proteinExistence type="predicted"/>
<keyword evidence="3" id="KW-1185">Reference proteome</keyword>